<dbReference type="EMBL" id="JBHUKU010000003">
    <property type="protein sequence ID" value="MFD2457969.1"/>
    <property type="molecule type" value="Genomic_DNA"/>
</dbReference>
<name>A0ABW5GFT2_9PSEU</name>
<dbReference type="Proteomes" id="UP001597419">
    <property type="component" value="Unassembled WGS sequence"/>
</dbReference>
<dbReference type="EC" id="3.5.4.4" evidence="3"/>
<organism evidence="8 9">
    <name type="scientific">Amycolatopsis samaneae</name>
    <dbReference type="NCBI Taxonomy" id="664691"/>
    <lineage>
        <taxon>Bacteria</taxon>
        <taxon>Bacillati</taxon>
        <taxon>Actinomycetota</taxon>
        <taxon>Actinomycetes</taxon>
        <taxon>Pseudonocardiales</taxon>
        <taxon>Pseudonocardiaceae</taxon>
        <taxon>Amycolatopsis</taxon>
    </lineage>
</organism>
<evidence type="ECO:0000259" key="7">
    <source>
        <dbReference type="Pfam" id="PF00962"/>
    </source>
</evidence>
<keyword evidence="5" id="KW-0378">Hydrolase</keyword>
<accession>A0ABW5GFT2</accession>
<evidence type="ECO:0000256" key="2">
    <source>
        <dbReference type="ARBA" id="ARBA00006676"/>
    </source>
</evidence>
<evidence type="ECO:0000256" key="3">
    <source>
        <dbReference type="ARBA" id="ARBA00012784"/>
    </source>
</evidence>
<dbReference type="Pfam" id="PF00962">
    <property type="entry name" value="A_deaminase"/>
    <property type="match status" value="1"/>
</dbReference>
<evidence type="ECO:0000313" key="9">
    <source>
        <dbReference type="Proteomes" id="UP001597419"/>
    </source>
</evidence>
<dbReference type="PANTHER" id="PTHR11409:SF43">
    <property type="entry name" value="ADENOSINE DEAMINASE"/>
    <property type="match status" value="1"/>
</dbReference>
<dbReference type="RefSeq" id="WP_345395883.1">
    <property type="nucleotide sequence ID" value="NZ_BAABHG010000007.1"/>
</dbReference>
<dbReference type="InterPro" id="IPR032466">
    <property type="entry name" value="Metal_Hydrolase"/>
</dbReference>
<feature type="domain" description="Adenosine deaminase" evidence="7">
    <location>
        <begin position="336"/>
        <end position="408"/>
    </location>
</feature>
<proteinExistence type="inferred from homology"/>
<comment type="cofactor">
    <cofactor evidence="1">
        <name>Zn(2+)</name>
        <dbReference type="ChEBI" id="CHEBI:29105"/>
    </cofactor>
</comment>
<dbReference type="InterPro" id="IPR001365">
    <property type="entry name" value="A_deaminase_dom"/>
</dbReference>
<evidence type="ECO:0000313" key="8">
    <source>
        <dbReference type="EMBL" id="MFD2457969.1"/>
    </source>
</evidence>
<dbReference type="InterPro" id="IPR006330">
    <property type="entry name" value="Ado/ade_deaminase"/>
</dbReference>
<dbReference type="PANTHER" id="PTHR11409">
    <property type="entry name" value="ADENOSINE DEAMINASE"/>
    <property type="match status" value="1"/>
</dbReference>
<comment type="caution">
    <text evidence="8">The sequence shown here is derived from an EMBL/GenBank/DDBJ whole genome shotgun (WGS) entry which is preliminary data.</text>
</comment>
<evidence type="ECO:0000256" key="5">
    <source>
        <dbReference type="ARBA" id="ARBA00022801"/>
    </source>
</evidence>
<evidence type="ECO:0000256" key="4">
    <source>
        <dbReference type="ARBA" id="ARBA00022723"/>
    </source>
</evidence>
<keyword evidence="9" id="KW-1185">Reference proteome</keyword>
<sequence length="430" mass="47726">MLTELHLHFHGCIRPLALLDHLARAKYALWDWYEAEMATAYGAVPATRQVVERYRHGDQSATVEFEELFVFGEADAGTFARFQAKANLLWIAARPDDHTKPWSDTDDEVARFAEGIRTSHRQQGVGYAEFRVSADMVAAAHRGGTEGLVERFAISLPRKDPWPEWQRVQELALGPYGSSVTGVDFCANEEGHPPKEKAAFFAAVHDFNAAHPERALAILYHVGESFGDKSLESAVRWVDEAAELGAHRLGHAIALGVDPGLFGTRTRVEPVAERRDQIAYDLRHHDGLRAAGIHVDPLALREELARLDALPSDAPITVEYDHARLDEVRRRQEYAIARVRSTGAVIEVCPTSNRRIAGLTDPAHHPIHRFLSAGLPVVVSSDDPGIFGTTLADELAWVCEHTGGDEDLRRTLLETAWQSRSEVLTGRETP</sequence>
<dbReference type="SUPFAM" id="SSF51556">
    <property type="entry name" value="Metallo-dependent hydrolases"/>
    <property type="match status" value="1"/>
</dbReference>
<gene>
    <name evidence="8" type="ORF">ACFSYJ_05145</name>
</gene>
<evidence type="ECO:0000256" key="1">
    <source>
        <dbReference type="ARBA" id="ARBA00001947"/>
    </source>
</evidence>
<comment type="similarity">
    <text evidence="2">Belongs to the metallo-dependent hydrolases superfamily. Adenosine and AMP deaminases family.</text>
</comment>
<dbReference type="Gene3D" id="3.20.20.140">
    <property type="entry name" value="Metal-dependent hydrolases"/>
    <property type="match status" value="1"/>
</dbReference>
<keyword evidence="6" id="KW-0862">Zinc</keyword>
<keyword evidence="4" id="KW-0479">Metal-binding</keyword>
<protein>
    <recommendedName>
        <fullName evidence="3">adenosine deaminase</fullName>
        <ecNumber evidence="3">3.5.4.4</ecNumber>
    </recommendedName>
</protein>
<evidence type="ECO:0000256" key="6">
    <source>
        <dbReference type="ARBA" id="ARBA00022833"/>
    </source>
</evidence>
<reference evidence="9" key="1">
    <citation type="journal article" date="2019" name="Int. J. Syst. Evol. Microbiol.">
        <title>The Global Catalogue of Microorganisms (GCM) 10K type strain sequencing project: providing services to taxonomists for standard genome sequencing and annotation.</title>
        <authorList>
            <consortium name="The Broad Institute Genomics Platform"/>
            <consortium name="The Broad Institute Genome Sequencing Center for Infectious Disease"/>
            <person name="Wu L."/>
            <person name="Ma J."/>
        </authorList>
    </citation>
    <scope>NUCLEOTIDE SEQUENCE [LARGE SCALE GENOMIC DNA]</scope>
    <source>
        <strain evidence="9">CGMCC 4.7643</strain>
    </source>
</reference>